<dbReference type="Gene3D" id="1.10.600.10">
    <property type="entry name" value="Farnesyl Diphosphate Synthase"/>
    <property type="match status" value="1"/>
</dbReference>
<dbReference type="EMBL" id="CP034438">
    <property type="protein sequence ID" value="AZN29084.1"/>
    <property type="molecule type" value="Genomic_DNA"/>
</dbReference>
<dbReference type="PROSITE" id="PS00723">
    <property type="entry name" value="POLYPRENYL_SYNTHASE_1"/>
    <property type="match status" value="1"/>
</dbReference>
<comment type="similarity">
    <text evidence="2 6">Belongs to the FPP/GGPP synthase family.</text>
</comment>
<comment type="cofactor">
    <cofactor evidence="1">
        <name>Mg(2+)</name>
        <dbReference type="ChEBI" id="CHEBI:18420"/>
    </cofactor>
</comment>
<dbReference type="SUPFAM" id="SSF48576">
    <property type="entry name" value="Terpenoid synthases"/>
    <property type="match status" value="1"/>
</dbReference>
<dbReference type="AlphaFoldDB" id="A0A3Q8WTT4"/>
<dbReference type="CDD" id="cd00685">
    <property type="entry name" value="Trans_IPPS_HT"/>
    <property type="match status" value="1"/>
</dbReference>
<protein>
    <submittedName>
        <fullName evidence="7">Polyprenyl synthetase family protein</fullName>
    </submittedName>
</protein>
<reference evidence="7 8" key="1">
    <citation type="submission" date="2018-12" db="EMBL/GenBank/DDBJ databases">
        <title>Complete genome sequence of Flaviflexus salsibiostraticola KCTC 33148.</title>
        <authorList>
            <person name="Bae J.-W."/>
        </authorList>
    </citation>
    <scope>NUCLEOTIDE SEQUENCE [LARGE SCALE GENOMIC DNA]</scope>
    <source>
        <strain evidence="7 8">KCTC 33148</strain>
    </source>
</reference>
<dbReference type="KEGG" id="fsl:EJO69_01300"/>
<keyword evidence="3 6" id="KW-0808">Transferase</keyword>
<dbReference type="PANTHER" id="PTHR12001:SF85">
    <property type="entry name" value="SHORT CHAIN ISOPRENYL DIPHOSPHATE SYNTHASE"/>
    <property type="match status" value="1"/>
</dbReference>
<evidence type="ECO:0000256" key="5">
    <source>
        <dbReference type="ARBA" id="ARBA00022842"/>
    </source>
</evidence>
<dbReference type="PANTHER" id="PTHR12001">
    <property type="entry name" value="GERANYLGERANYL PYROPHOSPHATE SYNTHASE"/>
    <property type="match status" value="1"/>
</dbReference>
<dbReference type="OrthoDB" id="4497239at2"/>
<evidence type="ECO:0000256" key="2">
    <source>
        <dbReference type="ARBA" id="ARBA00006706"/>
    </source>
</evidence>
<evidence type="ECO:0000256" key="1">
    <source>
        <dbReference type="ARBA" id="ARBA00001946"/>
    </source>
</evidence>
<evidence type="ECO:0000256" key="6">
    <source>
        <dbReference type="RuleBase" id="RU004466"/>
    </source>
</evidence>
<evidence type="ECO:0000256" key="4">
    <source>
        <dbReference type="ARBA" id="ARBA00022723"/>
    </source>
</evidence>
<keyword evidence="5" id="KW-0460">Magnesium</keyword>
<keyword evidence="8" id="KW-1185">Reference proteome</keyword>
<dbReference type="InterPro" id="IPR000092">
    <property type="entry name" value="Polyprenyl_synt"/>
</dbReference>
<dbReference type="GO" id="GO:0046872">
    <property type="term" value="F:metal ion binding"/>
    <property type="evidence" value="ECO:0007669"/>
    <property type="project" value="UniProtKB-KW"/>
</dbReference>
<organism evidence="7 8">
    <name type="scientific">Flaviflexus salsibiostraticola</name>
    <dbReference type="NCBI Taxonomy" id="1282737"/>
    <lineage>
        <taxon>Bacteria</taxon>
        <taxon>Bacillati</taxon>
        <taxon>Actinomycetota</taxon>
        <taxon>Actinomycetes</taxon>
        <taxon>Actinomycetales</taxon>
        <taxon>Actinomycetaceae</taxon>
        <taxon>Flaviflexus</taxon>
    </lineage>
</organism>
<accession>A0A3Q8WTT4</accession>
<name>A0A3Q8WTT4_9ACTO</name>
<dbReference type="GO" id="GO:0008299">
    <property type="term" value="P:isoprenoid biosynthetic process"/>
    <property type="evidence" value="ECO:0007669"/>
    <property type="project" value="InterPro"/>
</dbReference>
<dbReference type="SFLD" id="SFLDS00005">
    <property type="entry name" value="Isoprenoid_Synthase_Type_I"/>
    <property type="match status" value="1"/>
</dbReference>
<dbReference type="InterPro" id="IPR033749">
    <property type="entry name" value="Polyprenyl_synt_CS"/>
</dbReference>
<evidence type="ECO:0000313" key="7">
    <source>
        <dbReference type="EMBL" id="AZN29084.1"/>
    </source>
</evidence>
<gene>
    <name evidence="7" type="ORF">EJO69_01300</name>
</gene>
<sequence length="391" mass="41484">MTIQPSPARLHGWRNAPCGRHARRSGLGNAARVRVMYESLIRRISASTLAALDSYGFSGDPSLLSSFTDPTRALLSGGKRVRGVLSISGAMCATGSAPSDDAVEVAAAIELFQGAALVHDDIMDDSPTRRGLPAVHVQFSAEFESSDLAGDSQLFGRDAGICSGDFLLALASSHMAAHAPTAANRRFQAMCAEVAFGQFLDIRAENIDLLALLNSSDPSAALLAARDNAFTVLRHKSAHYSVRDPLLIGAEAAGADEELLDILTRIGSPLGEAFQLRDDALGVAGDPSTTGKPTGGDLREGKRTVLILTALARLAGTDRAHWIAESLGRDLDESDVRDITDAIVESGAWEEHEALITEREDEARAAWDELPAGPGRDALGELMERLTGRTH</sequence>
<dbReference type="InterPro" id="IPR008949">
    <property type="entry name" value="Isoprenoid_synthase_dom_sf"/>
</dbReference>
<dbReference type="Proteomes" id="UP000270021">
    <property type="component" value="Chromosome"/>
</dbReference>
<evidence type="ECO:0000313" key="8">
    <source>
        <dbReference type="Proteomes" id="UP000270021"/>
    </source>
</evidence>
<dbReference type="GO" id="GO:0004659">
    <property type="term" value="F:prenyltransferase activity"/>
    <property type="evidence" value="ECO:0007669"/>
    <property type="project" value="InterPro"/>
</dbReference>
<evidence type="ECO:0000256" key="3">
    <source>
        <dbReference type="ARBA" id="ARBA00022679"/>
    </source>
</evidence>
<proteinExistence type="inferred from homology"/>
<keyword evidence="4" id="KW-0479">Metal-binding</keyword>
<dbReference type="Pfam" id="PF00348">
    <property type="entry name" value="polyprenyl_synt"/>
    <property type="match status" value="1"/>
</dbReference>